<evidence type="ECO:0000256" key="4">
    <source>
        <dbReference type="ARBA" id="ARBA00022617"/>
    </source>
</evidence>
<dbReference type="Proteomes" id="UP001497522">
    <property type="component" value="Chromosome 8"/>
</dbReference>
<evidence type="ECO:0000256" key="10">
    <source>
        <dbReference type="ARBA" id="ARBA00023098"/>
    </source>
</evidence>
<feature type="transmembrane region" description="Helical" evidence="12">
    <location>
        <begin position="113"/>
        <end position="131"/>
    </location>
</feature>
<accession>A0ABP1BZB6</accession>
<dbReference type="Pfam" id="PF00487">
    <property type="entry name" value="FA_desaturase"/>
    <property type="match status" value="1"/>
</dbReference>
<comment type="pathway">
    <text evidence="2">Lipid metabolism.</text>
</comment>
<feature type="transmembrane region" description="Helical" evidence="12">
    <location>
        <begin position="287"/>
        <end position="304"/>
    </location>
</feature>
<reference evidence="14" key="1">
    <citation type="submission" date="2024-03" db="EMBL/GenBank/DDBJ databases">
        <authorList>
            <consortium name="ELIXIR-Norway"/>
            <consortium name="Elixir Norway"/>
        </authorList>
    </citation>
    <scope>NUCLEOTIDE SEQUENCE</scope>
</reference>
<evidence type="ECO:0000256" key="11">
    <source>
        <dbReference type="ARBA" id="ARBA00023136"/>
    </source>
</evidence>
<dbReference type="PROSITE" id="PS50255">
    <property type="entry name" value="CYTOCHROME_B5_2"/>
    <property type="match status" value="1"/>
</dbReference>
<dbReference type="InterPro" id="IPR001199">
    <property type="entry name" value="Cyt_B5-like_heme/steroid-bd"/>
</dbReference>
<evidence type="ECO:0000256" key="8">
    <source>
        <dbReference type="ARBA" id="ARBA00023002"/>
    </source>
</evidence>
<dbReference type="InterPro" id="IPR012171">
    <property type="entry name" value="Fatty_acid_desaturase"/>
</dbReference>
<evidence type="ECO:0000259" key="13">
    <source>
        <dbReference type="PROSITE" id="PS50255"/>
    </source>
</evidence>
<dbReference type="EMBL" id="OZ023709">
    <property type="protein sequence ID" value="CAK9881802.1"/>
    <property type="molecule type" value="Genomic_DNA"/>
</dbReference>
<keyword evidence="15" id="KW-1185">Reference proteome</keyword>
<evidence type="ECO:0000256" key="1">
    <source>
        <dbReference type="ARBA" id="ARBA00004141"/>
    </source>
</evidence>
<keyword evidence="11 12" id="KW-0472">Membrane</keyword>
<dbReference type="PANTHER" id="PTHR19353">
    <property type="entry name" value="FATTY ACID DESATURASE 2"/>
    <property type="match status" value="1"/>
</dbReference>
<evidence type="ECO:0000256" key="5">
    <source>
        <dbReference type="ARBA" id="ARBA00022692"/>
    </source>
</evidence>
<evidence type="ECO:0000256" key="2">
    <source>
        <dbReference type="ARBA" id="ARBA00005189"/>
    </source>
</evidence>
<keyword evidence="6" id="KW-0479">Metal-binding</keyword>
<feature type="domain" description="Cytochrome b5 heme-binding" evidence="13">
    <location>
        <begin position="6"/>
        <end position="82"/>
    </location>
</feature>
<sequence length="452" mass="51655">QQQAMVPSISSEELSRHNKQQDLWICIQGKVYNVTDWLHRHPGGELPLMSLAGQDVTDAFLAFHPGTAAWNLLPQYQVATLADYEVSPVAEEHRKILGELKEAGLYRNPVEVYLMYAFWMLAMLVSSVLGVLYSSSFVVHMISAFLLGMVWHQSGWIGHDTGHCGMLKKRKIDKWVGLLVGDCLTGISMGWWKRNHNAHHISCNSLEYDPDLQYIPLFAVSSKLFSSLYSFFYDRKMSFDSTARLLVSYQHWTFYPVMAIARINLFAQSILVLISTKKKVPDRGLEIAGISFFYVWFCTLLSYLPSSRERVVFVLLSFAVTGIQHVQFCLNHFSSPIFQGQPKSKAWVEMQTRGTLNLSTPPYMDWFHGGLQFQIEHHLFPTLPRHNLRKIAKFVKPFCEKYGMPYEMVSFWDANKMIIRTLRTAALQARDSSSPAPSLSKSLLWEAVNAHG</sequence>
<gene>
    <name evidence="14" type="ORF">CSSPJE1EN2_LOCUS23158</name>
</gene>
<feature type="transmembrane region" description="Helical" evidence="12">
    <location>
        <begin position="254"/>
        <end position="275"/>
    </location>
</feature>
<dbReference type="Pfam" id="PF00173">
    <property type="entry name" value="Cyt-b5"/>
    <property type="match status" value="1"/>
</dbReference>
<keyword evidence="8" id="KW-0560">Oxidoreductase</keyword>
<dbReference type="SUPFAM" id="SSF55856">
    <property type="entry name" value="Cytochrome b5-like heme/steroid binding domain"/>
    <property type="match status" value="1"/>
</dbReference>
<keyword evidence="5 12" id="KW-0812">Transmembrane</keyword>
<dbReference type="Gene3D" id="3.10.120.10">
    <property type="entry name" value="Cytochrome b5-like heme/steroid binding domain"/>
    <property type="match status" value="1"/>
</dbReference>
<keyword evidence="4" id="KW-0349">Heme</keyword>
<keyword evidence="9" id="KW-0408">Iron</keyword>
<dbReference type="SMART" id="SM01117">
    <property type="entry name" value="Cyt-b5"/>
    <property type="match status" value="1"/>
</dbReference>
<dbReference type="InterPro" id="IPR005804">
    <property type="entry name" value="FA_desaturase_dom"/>
</dbReference>
<keyword evidence="7 12" id="KW-1133">Transmembrane helix</keyword>
<feature type="transmembrane region" description="Helical" evidence="12">
    <location>
        <begin position="311"/>
        <end position="328"/>
    </location>
</feature>
<organism evidence="14 15">
    <name type="scientific">Sphagnum jensenii</name>
    <dbReference type="NCBI Taxonomy" id="128206"/>
    <lineage>
        <taxon>Eukaryota</taxon>
        <taxon>Viridiplantae</taxon>
        <taxon>Streptophyta</taxon>
        <taxon>Embryophyta</taxon>
        <taxon>Bryophyta</taxon>
        <taxon>Sphagnophytina</taxon>
        <taxon>Sphagnopsida</taxon>
        <taxon>Sphagnales</taxon>
        <taxon>Sphagnaceae</taxon>
        <taxon>Sphagnum</taxon>
    </lineage>
</organism>
<feature type="transmembrane region" description="Helical" evidence="12">
    <location>
        <begin position="212"/>
        <end position="233"/>
    </location>
</feature>
<evidence type="ECO:0000313" key="14">
    <source>
        <dbReference type="EMBL" id="CAK9881802.1"/>
    </source>
</evidence>
<keyword evidence="10" id="KW-0443">Lipid metabolism</keyword>
<evidence type="ECO:0000256" key="3">
    <source>
        <dbReference type="ARBA" id="ARBA00009295"/>
    </source>
</evidence>
<comment type="subcellular location">
    <subcellularLocation>
        <location evidence="1">Membrane</location>
        <topology evidence="1">Multi-pass membrane protein</topology>
    </subcellularLocation>
</comment>
<dbReference type="CDD" id="cd03506">
    <property type="entry name" value="Delta6-FADS-like"/>
    <property type="match status" value="1"/>
</dbReference>
<evidence type="ECO:0000256" key="9">
    <source>
        <dbReference type="ARBA" id="ARBA00023004"/>
    </source>
</evidence>
<dbReference type="PIRSF" id="PIRSF015921">
    <property type="entry name" value="FA_sphinglp_des"/>
    <property type="match status" value="1"/>
</dbReference>
<evidence type="ECO:0000313" key="15">
    <source>
        <dbReference type="Proteomes" id="UP001497522"/>
    </source>
</evidence>
<evidence type="ECO:0000256" key="12">
    <source>
        <dbReference type="SAM" id="Phobius"/>
    </source>
</evidence>
<dbReference type="InterPro" id="IPR036400">
    <property type="entry name" value="Cyt_B5-like_heme/steroid_sf"/>
</dbReference>
<evidence type="ECO:0000256" key="6">
    <source>
        <dbReference type="ARBA" id="ARBA00022723"/>
    </source>
</evidence>
<feature type="non-terminal residue" evidence="14">
    <location>
        <position position="1"/>
    </location>
</feature>
<name>A0ABP1BZB6_9BRYO</name>
<protein>
    <recommendedName>
        <fullName evidence="13">Cytochrome b5 heme-binding domain-containing protein</fullName>
    </recommendedName>
</protein>
<feature type="transmembrane region" description="Helical" evidence="12">
    <location>
        <begin position="175"/>
        <end position="192"/>
    </location>
</feature>
<proteinExistence type="inferred from homology"/>
<comment type="similarity">
    <text evidence="3">Belongs to the fatty acid desaturase type 1 family.</text>
</comment>
<evidence type="ECO:0000256" key="7">
    <source>
        <dbReference type="ARBA" id="ARBA00022989"/>
    </source>
</evidence>
<dbReference type="PANTHER" id="PTHR19353:SF30">
    <property type="entry name" value="DELTA 8-(E)-SPHINGOLIPID DESATURASE"/>
    <property type="match status" value="1"/>
</dbReference>